<keyword evidence="2" id="KW-1185">Reference proteome</keyword>
<name>A0AAN4W2F2_9BACT</name>
<organism evidence="1 2">
    <name type="scientific">Persicobacter diffluens</name>
    <dbReference type="NCBI Taxonomy" id="981"/>
    <lineage>
        <taxon>Bacteria</taxon>
        <taxon>Pseudomonadati</taxon>
        <taxon>Bacteroidota</taxon>
        <taxon>Cytophagia</taxon>
        <taxon>Cytophagales</taxon>
        <taxon>Persicobacteraceae</taxon>
        <taxon>Persicobacter</taxon>
    </lineage>
</organism>
<sequence>MFGKQTAASIQSVPANIISASSKQTDFGVAGEAFWQDEQVRNGVSIDRHKATYSQNEFMENTIPASKIADLKTGEIVAKLAYEKKDQEQLSVNHSSFNCRIEMDVDAINREKSQYQPTPIFYNFNGNKDAILKENMLKIQAEVFEMVQSVKFKNTVAS</sequence>
<evidence type="ECO:0000313" key="2">
    <source>
        <dbReference type="Proteomes" id="UP001310022"/>
    </source>
</evidence>
<dbReference type="RefSeq" id="WP_338239575.1">
    <property type="nucleotide sequence ID" value="NZ_BQKE01000006.1"/>
</dbReference>
<dbReference type="AlphaFoldDB" id="A0AAN4W2F2"/>
<evidence type="ECO:0000313" key="1">
    <source>
        <dbReference type="EMBL" id="GJM64514.1"/>
    </source>
</evidence>
<gene>
    <name evidence="1" type="ORF">PEDI_50660</name>
</gene>
<accession>A0AAN4W2F2</accession>
<proteinExistence type="predicted"/>
<dbReference type="Proteomes" id="UP001310022">
    <property type="component" value="Unassembled WGS sequence"/>
</dbReference>
<dbReference type="EMBL" id="BQKE01000006">
    <property type="protein sequence ID" value="GJM64514.1"/>
    <property type="molecule type" value="Genomic_DNA"/>
</dbReference>
<protein>
    <submittedName>
        <fullName evidence="1">Uncharacterized protein</fullName>
    </submittedName>
</protein>
<comment type="caution">
    <text evidence="1">The sequence shown here is derived from an EMBL/GenBank/DDBJ whole genome shotgun (WGS) entry which is preliminary data.</text>
</comment>
<reference evidence="1 2" key="1">
    <citation type="submission" date="2021-12" db="EMBL/GenBank/DDBJ databases">
        <title>Genome sequencing of bacteria with rrn-lacking chromosome and rrn-plasmid.</title>
        <authorList>
            <person name="Anda M."/>
            <person name="Iwasaki W."/>
        </authorList>
    </citation>
    <scope>NUCLEOTIDE SEQUENCE [LARGE SCALE GENOMIC DNA]</scope>
    <source>
        <strain evidence="1 2">NBRC 15940</strain>
    </source>
</reference>